<reference evidence="4 5" key="1">
    <citation type="submission" date="2012-10" db="EMBL/GenBank/DDBJ databases">
        <authorList>
            <person name="Zafar N."/>
            <person name="Inman J."/>
            <person name="Hall N."/>
            <person name="Lorenzi H."/>
            <person name="Caler E."/>
        </authorList>
    </citation>
    <scope>NUCLEOTIDE SEQUENCE [LARGE SCALE GENOMIC DNA]</scope>
    <source>
        <strain evidence="4 5">IP1</strain>
    </source>
</reference>
<dbReference type="OMA" id="WSMIYAT"/>
<dbReference type="InterPro" id="IPR017904">
    <property type="entry name" value="ADF/Cofilin"/>
</dbReference>
<dbReference type="Gene3D" id="3.40.20.10">
    <property type="entry name" value="Severin"/>
    <property type="match status" value="1"/>
</dbReference>
<evidence type="ECO:0000313" key="5">
    <source>
        <dbReference type="Proteomes" id="UP000014680"/>
    </source>
</evidence>
<dbReference type="OrthoDB" id="25672at2759"/>
<dbReference type="EMBL" id="KB207268">
    <property type="protein sequence ID" value="ELP83539.1"/>
    <property type="molecule type" value="Genomic_DNA"/>
</dbReference>
<dbReference type="AlphaFoldDB" id="A0A0A1TUB6"/>
<accession>A0A0A1TUB6</accession>
<dbReference type="GO" id="GO:0030042">
    <property type="term" value="P:actin filament depolymerization"/>
    <property type="evidence" value="ECO:0007669"/>
    <property type="project" value="InterPro"/>
</dbReference>
<dbReference type="SUPFAM" id="SSF55753">
    <property type="entry name" value="Actin depolymerizing proteins"/>
    <property type="match status" value="1"/>
</dbReference>
<dbReference type="InterPro" id="IPR029006">
    <property type="entry name" value="ADF-H/Gelsolin-like_dom_sf"/>
</dbReference>
<dbReference type="GO" id="GO:0015629">
    <property type="term" value="C:actin cytoskeleton"/>
    <property type="evidence" value="ECO:0007669"/>
    <property type="project" value="InterPro"/>
</dbReference>
<dbReference type="VEuPathDB" id="AmoebaDB:EIN_378640"/>
<protein>
    <submittedName>
        <fullName evidence="4">Cofilin, putative</fullName>
    </submittedName>
</protein>
<organism evidence="4 5">
    <name type="scientific">Entamoeba invadens IP1</name>
    <dbReference type="NCBI Taxonomy" id="370355"/>
    <lineage>
        <taxon>Eukaryota</taxon>
        <taxon>Amoebozoa</taxon>
        <taxon>Evosea</taxon>
        <taxon>Archamoebae</taxon>
        <taxon>Mastigamoebida</taxon>
        <taxon>Entamoebidae</taxon>
        <taxon>Entamoeba</taxon>
    </lineage>
</organism>
<sequence>MSGITLNDEVTTVFNDFKLSHKFRYVIFTMNDKMTEIVVEKTADKAATYDQFIADLPPKSARYAVYDLEYTTEEGQREKIVFYLWTPDGCKIKEKMLFSATKATIKQAFVGISAEIQATDAGELELQTIIDKVKTISK</sequence>
<dbReference type="PRINTS" id="PR00006">
    <property type="entry name" value="COFILIN"/>
</dbReference>
<dbReference type="SMART" id="SM00102">
    <property type="entry name" value="ADF"/>
    <property type="match status" value="1"/>
</dbReference>
<feature type="domain" description="ADF-H" evidence="3">
    <location>
        <begin position="3"/>
        <end position="134"/>
    </location>
</feature>
<evidence type="ECO:0000259" key="3">
    <source>
        <dbReference type="PROSITE" id="PS51263"/>
    </source>
</evidence>
<dbReference type="GO" id="GO:0003779">
    <property type="term" value="F:actin binding"/>
    <property type="evidence" value="ECO:0007669"/>
    <property type="project" value="UniProtKB-KW"/>
</dbReference>
<name>A0A0A1TUB6_ENTIV</name>
<proteinExistence type="inferred from homology"/>
<comment type="similarity">
    <text evidence="1">Belongs to the actin-binding proteins ADF family.</text>
</comment>
<evidence type="ECO:0000256" key="2">
    <source>
        <dbReference type="ARBA" id="ARBA00023203"/>
    </source>
</evidence>
<dbReference type="InterPro" id="IPR002108">
    <property type="entry name" value="ADF-H"/>
</dbReference>
<gene>
    <name evidence="4" type="ORF">EIN_378640</name>
</gene>
<keyword evidence="5" id="KW-1185">Reference proteome</keyword>
<dbReference type="CDD" id="cd11286">
    <property type="entry name" value="ADF_cofilin_like"/>
    <property type="match status" value="1"/>
</dbReference>
<evidence type="ECO:0000256" key="1">
    <source>
        <dbReference type="ARBA" id="ARBA00006844"/>
    </source>
</evidence>
<keyword evidence="2" id="KW-0009">Actin-binding</keyword>
<dbReference type="RefSeq" id="XP_004182885.1">
    <property type="nucleotide sequence ID" value="XM_004182837.1"/>
</dbReference>
<dbReference type="Proteomes" id="UP000014680">
    <property type="component" value="Unassembled WGS sequence"/>
</dbReference>
<dbReference type="Pfam" id="PF00241">
    <property type="entry name" value="Cofilin_ADF"/>
    <property type="match status" value="1"/>
</dbReference>
<dbReference type="PANTHER" id="PTHR11913">
    <property type="entry name" value="COFILIN-RELATED"/>
    <property type="match status" value="1"/>
</dbReference>
<evidence type="ECO:0000313" key="4">
    <source>
        <dbReference type="EMBL" id="ELP83539.1"/>
    </source>
</evidence>
<dbReference type="GeneID" id="14882379"/>
<dbReference type="PROSITE" id="PS51263">
    <property type="entry name" value="ADF_H"/>
    <property type="match status" value="1"/>
</dbReference>
<dbReference type="KEGG" id="eiv:EIN_378640"/>